<dbReference type="EMBL" id="FMYM01000002">
    <property type="protein sequence ID" value="SDB85899.1"/>
    <property type="molecule type" value="Genomic_DNA"/>
</dbReference>
<evidence type="ECO:0000313" key="2">
    <source>
        <dbReference type="EMBL" id="SDB85899.1"/>
    </source>
</evidence>
<organism evidence="2 3">
    <name type="scientific">Shouchella lonarensis</name>
    <dbReference type="NCBI Taxonomy" id="1464122"/>
    <lineage>
        <taxon>Bacteria</taxon>
        <taxon>Bacillati</taxon>
        <taxon>Bacillota</taxon>
        <taxon>Bacilli</taxon>
        <taxon>Bacillales</taxon>
        <taxon>Bacillaceae</taxon>
        <taxon>Shouchella</taxon>
    </lineage>
</organism>
<dbReference type="RefSeq" id="WP_176763754.1">
    <property type="nucleotide sequence ID" value="NZ_FMYM01000002.1"/>
</dbReference>
<dbReference type="NCBIfam" id="TIGR02728">
    <property type="entry name" value="spore_gerQ"/>
    <property type="match status" value="1"/>
</dbReference>
<dbReference type="AlphaFoldDB" id="A0A1G6GV90"/>
<dbReference type="InterPro" id="IPR014099">
    <property type="entry name" value="Spore_coat_GerQ"/>
</dbReference>
<proteinExistence type="predicted"/>
<keyword evidence="3" id="KW-1185">Reference proteome</keyword>
<name>A0A1G6GV90_9BACI</name>
<sequence length="186" mass="21969">MYPHEWFELHRQQPVQQQPWQQQPPQQQPPQQQQPWQQQPPQQQQPLQQPLPQPPVGDQPGYFSAQQYQVPGFVQQQQQQQPTPPIPGMLPIEQSFIENILRLNRGKQVTVYQTFEGNNEWNARIFRGRIEEAGRDHIILGNPQTNEHYLLLMVNLDYVTFDEPITYEYPFGQPTPPLTQYSPRPE</sequence>
<dbReference type="PIRSF" id="PIRSF038931">
    <property type="entry name" value="GerQ"/>
    <property type="match status" value="1"/>
</dbReference>
<protein>
    <submittedName>
        <fullName evidence="2">Spore germination protein Q</fullName>
    </submittedName>
</protein>
<evidence type="ECO:0000256" key="1">
    <source>
        <dbReference type="SAM" id="MobiDB-lite"/>
    </source>
</evidence>
<feature type="compositionally biased region" description="Basic and acidic residues" evidence="1">
    <location>
        <begin position="1"/>
        <end position="11"/>
    </location>
</feature>
<gene>
    <name evidence="2" type="ORF">SAMN05421737_10257</name>
</gene>
<feature type="compositionally biased region" description="Low complexity" evidence="1">
    <location>
        <begin position="12"/>
        <end position="48"/>
    </location>
</feature>
<reference evidence="3" key="1">
    <citation type="submission" date="2016-09" db="EMBL/GenBank/DDBJ databases">
        <authorList>
            <person name="Varghese N."/>
            <person name="Submissions S."/>
        </authorList>
    </citation>
    <scope>NUCLEOTIDE SEQUENCE [LARGE SCALE GENOMIC DNA]</scope>
    <source>
        <strain evidence="3">25nlg</strain>
    </source>
</reference>
<dbReference type="Pfam" id="PF09671">
    <property type="entry name" value="Spore_GerQ"/>
    <property type="match status" value="1"/>
</dbReference>
<dbReference type="STRING" id="1464122.SAMN05421737_10257"/>
<accession>A0A1G6GV90</accession>
<dbReference type="Proteomes" id="UP000242662">
    <property type="component" value="Unassembled WGS sequence"/>
</dbReference>
<evidence type="ECO:0000313" key="3">
    <source>
        <dbReference type="Proteomes" id="UP000242662"/>
    </source>
</evidence>
<feature type="region of interest" description="Disordered" evidence="1">
    <location>
        <begin position="1"/>
        <end position="63"/>
    </location>
</feature>